<protein>
    <submittedName>
        <fullName evidence="7">(spotted green pufferfish) hypothetical protein</fullName>
    </submittedName>
</protein>
<dbReference type="KEGG" id="tng:GSTEN00004536G001"/>
<dbReference type="Gene3D" id="1.25.10.10">
    <property type="entry name" value="Leucine-rich Repeat Variant"/>
    <property type="match status" value="1"/>
</dbReference>
<feature type="compositionally biased region" description="Basic residues" evidence="6">
    <location>
        <begin position="492"/>
        <end position="515"/>
    </location>
</feature>
<dbReference type="GO" id="GO:0043066">
    <property type="term" value="P:negative regulation of apoptotic process"/>
    <property type="evidence" value="ECO:0007669"/>
    <property type="project" value="UniProtKB-ARBA"/>
</dbReference>
<dbReference type="PANTHER" id="PTHR12758">
    <property type="entry name" value="APOPTOSIS INHIBITOR 5-RELATED"/>
    <property type="match status" value="1"/>
</dbReference>
<evidence type="ECO:0000256" key="2">
    <source>
        <dbReference type="ARBA" id="ARBA00009515"/>
    </source>
</evidence>
<name>Q4T9X8_TETNG</name>
<dbReference type="SUPFAM" id="SSF48371">
    <property type="entry name" value="ARM repeat"/>
    <property type="match status" value="1"/>
</dbReference>
<proteinExistence type="inferred from homology"/>
<reference evidence="7" key="1">
    <citation type="journal article" date="2004" name="Nature">
        <title>Genome duplication in the teleost fish Tetraodon nigroviridis reveals the early vertebrate proto-karyotype.</title>
        <authorList>
            <person name="Jaillon O."/>
            <person name="Aury J.-M."/>
            <person name="Brunet F."/>
            <person name="Petit J.-L."/>
            <person name="Stange-Thomann N."/>
            <person name="Mauceli E."/>
            <person name="Bouneau L."/>
            <person name="Fischer C."/>
            <person name="Ozouf-Costaz C."/>
            <person name="Bernot A."/>
            <person name="Nicaud S."/>
            <person name="Jaffe D."/>
            <person name="Fisher S."/>
            <person name="Lutfalla G."/>
            <person name="Dossat C."/>
            <person name="Segurens B."/>
            <person name="Dasilva C."/>
            <person name="Salanoubat M."/>
            <person name="Levy M."/>
            <person name="Boudet N."/>
            <person name="Castellano S."/>
            <person name="Anthouard V."/>
            <person name="Jubin C."/>
            <person name="Castelli V."/>
            <person name="Katinka M."/>
            <person name="Vacherie B."/>
            <person name="Biemont C."/>
            <person name="Skalli Z."/>
            <person name="Cattolico L."/>
            <person name="Poulain J."/>
            <person name="De Berardinis V."/>
            <person name="Cruaud C."/>
            <person name="Duprat S."/>
            <person name="Brottier P."/>
            <person name="Coutanceau J.-P."/>
            <person name="Gouzy J."/>
            <person name="Parra G."/>
            <person name="Lardier G."/>
            <person name="Chapple C."/>
            <person name="McKernan K.J."/>
            <person name="McEwan P."/>
            <person name="Bosak S."/>
            <person name="Kellis M."/>
            <person name="Volff J.-N."/>
            <person name="Guigo R."/>
            <person name="Zody M.C."/>
            <person name="Mesirov J."/>
            <person name="Lindblad-Toh K."/>
            <person name="Birren B."/>
            <person name="Nusbaum C."/>
            <person name="Kahn D."/>
            <person name="Robinson-Rechavi M."/>
            <person name="Laudet V."/>
            <person name="Schachter V."/>
            <person name="Quetier F."/>
            <person name="Saurin W."/>
            <person name="Scarpelli C."/>
            <person name="Wincker P."/>
            <person name="Lander E.S."/>
            <person name="Weissenbach J."/>
            <person name="Roest Crollius H."/>
        </authorList>
    </citation>
    <scope>NUCLEOTIDE SEQUENCE [LARGE SCALE GENOMIC DNA]</scope>
</reference>
<keyword evidence="4" id="KW-0677">Repeat</keyword>
<dbReference type="Pfam" id="PF05918">
    <property type="entry name" value="API5"/>
    <property type="match status" value="1"/>
</dbReference>
<gene>
    <name evidence="7" type="ORF">GSTENG00004536001</name>
</gene>
<comment type="caution">
    <text evidence="7">The sequence shown here is derived from an EMBL/GenBank/DDBJ whole genome shotgun (WGS) entry which is preliminary data.</text>
</comment>
<dbReference type="InterPro" id="IPR008383">
    <property type="entry name" value="API5"/>
</dbReference>
<evidence type="ECO:0000256" key="6">
    <source>
        <dbReference type="SAM" id="MobiDB-lite"/>
    </source>
</evidence>
<dbReference type="InterPro" id="IPR016024">
    <property type="entry name" value="ARM-type_fold"/>
</dbReference>
<feature type="compositionally biased region" description="Low complexity" evidence="6">
    <location>
        <begin position="517"/>
        <end position="529"/>
    </location>
</feature>
<evidence type="ECO:0000256" key="4">
    <source>
        <dbReference type="ARBA" id="ARBA00022737"/>
    </source>
</evidence>
<dbReference type="GO" id="GO:0005634">
    <property type="term" value="C:nucleus"/>
    <property type="evidence" value="ECO:0007669"/>
    <property type="project" value="UniProtKB-SubCell"/>
</dbReference>
<accession>Q4T9X8</accession>
<dbReference type="FunFam" id="1.25.10.10:FF:000092">
    <property type="entry name" value="apoptosis inhibitor 5 isoform X2"/>
    <property type="match status" value="1"/>
</dbReference>
<reference evidence="7" key="2">
    <citation type="submission" date="2004-02" db="EMBL/GenBank/DDBJ databases">
        <authorList>
            <consortium name="Genoscope"/>
            <consortium name="Whitehead Institute Centre for Genome Research"/>
        </authorList>
    </citation>
    <scope>NUCLEOTIDE SEQUENCE</scope>
</reference>
<sequence>MAVTIEDLYRNYGILADAKENLSQHKDAYQVILDGVKGGPKEKRLAAQFIPKFFSSFPDMADTAINAQLDLCEDEDVSIRRQAIKELPRFATGDNILRVSDILTQLLQTDDSAEFNQVTAALISIFKIDAKGTLGGLFSQILQGEDIVRERAIKFLAGKLKTLPEDVMTKEVEEFVFAETKKVLEDVTGEEFVLLMRVVSALRVLQTVSGRQQLVELVVEQAFLEQAPNTADPDTVDRLLQCARQALPLFSKNVHSTRFITYFCDHVLPNLSELTSPVAELDIQLEVLKLLAEMSPFCGDMDKLEANLNMLFVKLLEYMPLPPEEAENGENSGNEEPKLQFSYVECLLFSFHQLGKKLPDFLIDKVDAERLKDFKIRVAVLRQRSAGLHQTAARGSAGKDGGRSEDRREQDQSGGSEDHKQHQRAHQGPVPQPAVLQEHGDAVLEAGAEGRGAGSQACVHRGDGPRGRREEARPQSASEGRSADLQPPQRQVQRHHRQLQLRTTRRLQGRSRPRVRLQGGQKPGPGLLSPSCCWLDHRTSTWTLYSFFILSRPPSGPASQPAGSPQGSRPRVQTF</sequence>
<feature type="region of interest" description="Disordered" evidence="6">
    <location>
        <begin position="448"/>
        <end position="529"/>
    </location>
</feature>
<dbReference type="GO" id="GO:0006915">
    <property type="term" value="P:apoptotic process"/>
    <property type="evidence" value="ECO:0007669"/>
    <property type="project" value="UniProtKB-KW"/>
</dbReference>
<feature type="region of interest" description="Disordered" evidence="6">
    <location>
        <begin position="387"/>
        <end position="432"/>
    </location>
</feature>
<keyword evidence="3" id="KW-0053">Apoptosis</keyword>
<comment type="similarity">
    <text evidence="2">Belongs to the API5 family.</text>
</comment>
<dbReference type="AlphaFoldDB" id="Q4T9X8"/>
<feature type="region of interest" description="Disordered" evidence="6">
    <location>
        <begin position="552"/>
        <end position="575"/>
    </location>
</feature>
<evidence type="ECO:0000313" key="7">
    <source>
        <dbReference type="EMBL" id="CAF90304.1"/>
    </source>
</evidence>
<keyword evidence="5" id="KW-0539">Nucleus</keyword>
<comment type="subcellular location">
    <subcellularLocation>
        <location evidence="1">Nucleus</location>
    </subcellularLocation>
</comment>
<dbReference type="OrthoDB" id="19224at2759"/>
<evidence type="ECO:0000256" key="5">
    <source>
        <dbReference type="ARBA" id="ARBA00023242"/>
    </source>
</evidence>
<dbReference type="InterPro" id="IPR011989">
    <property type="entry name" value="ARM-like"/>
</dbReference>
<evidence type="ECO:0000256" key="3">
    <source>
        <dbReference type="ARBA" id="ARBA00022703"/>
    </source>
</evidence>
<feature type="compositionally biased region" description="Basic and acidic residues" evidence="6">
    <location>
        <begin position="460"/>
        <end position="473"/>
    </location>
</feature>
<dbReference type="EMBL" id="CAAE01007485">
    <property type="protein sequence ID" value="CAF90304.1"/>
    <property type="molecule type" value="Genomic_DNA"/>
</dbReference>
<organism evidence="7">
    <name type="scientific">Tetraodon nigroviridis</name>
    <name type="common">Spotted green pufferfish</name>
    <name type="synonym">Chelonodon nigroviridis</name>
    <dbReference type="NCBI Taxonomy" id="99883"/>
    <lineage>
        <taxon>Eukaryota</taxon>
        <taxon>Metazoa</taxon>
        <taxon>Chordata</taxon>
        <taxon>Craniata</taxon>
        <taxon>Vertebrata</taxon>
        <taxon>Euteleostomi</taxon>
        <taxon>Actinopterygii</taxon>
        <taxon>Neopterygii</taxon>
        <taxon>Teleostei</taxon>
        <taxon>Neoteleostei</taxon>
        <taxon>Acanthomorphata</taxon>
        <taxon>Eupercaria</taxon>
        <taxon>Tetraodontiformes</taxon>
        <taxon>Tetradontoidea</taxon>
        <taxon>Tetraodontidae</taxon>
        <taxon>Tetraodon</taxon>
    </lineage>
</organism>
<dbReference type="PANTHER" id="PTHR12758:SF19">
    <property type="entry name" value="APOPTOSIS INHIBITOR 5"/>
    <property type="match status" value="1"/>
</dbReference>
<feature type="compositionally biased region" description="Low complexity" evidence="6">
    <location>
        <begin position="557"/>
        <end position="568"/>
    </location>
</feature>
<dbReference type="GO" id="GO:0003723">
    <property type="term" value="F:RNA binding"/>
    <property type="evidence" value="ECO:0007669"/>
    <property type="project" value="TreeGrafter"/>
</dbReference>
<evidence type="ECO:0000256" key="1">
    <source>
        <dbReference type="ARBA" id="ARBA00004123"/>
    </source>
</evidence>
<feature type="compositionally biased region" description="Basic and acidic residues" evidence="6">
    <location>
        <begin position="400"/>
        <end position="420"/>
    </location>
</feature>